<dbReference type="GO" id="GO:0005992">
    <property type="term" value="P:trehalose biosynthetic process"/>
    <property type="evidence" value="ECO:0007669"/>
    <property type="project" value="InterPro"/>
</dbReference>
<dbReference type="InterPro" id="IPR003337">
    <property type="entry name" value="Trehalose_PPase"/>
</dbReference>
<dbReference type="Gene3D" id="3.30.70.1020">
    <property type="entry name" value="Trehalose-6-phosphate phosphatase related protein, domain 2"/>
    <property type="match status" value="1"/>
</dbReference>
<organism evidence="2">
    <name type="scientific">marine sediment metagenome</name>
    <dbReference type="NCBI Taxonomy" id="412755"/>
    <lineage>
        <taxon>unclassified sequences</taxon>
        <taxon>metagenomes</taxon>
        <taxon>ecological metagenomes</taxon>
    </lineage>
</organism>
<dbReference type="Gene3D" id="3.40.50.1000">
    <property type="entry name" value="HAD superfamily/HAD-like"/>
    <property type="match status" value="1"/>
</dbReference>
<name>X1U473_9ZZZZ</name>
<accession>X1U473</accession>
<evidence type="ECO:0000256" key="1">
    <source>
        <dbReference type="ARBA" id="ARBA00022801"/>
    </source>
</evidence>
<dbReference type="PANTHER" id="PTHR43768:SF3">
    <property type="entry name" value="TREHALOSE 6-PHOSPHATE PHOSPHATASE"/>
    <property type="match status" value="1"/>
</dbReference>
<dbReference type="NCBIfam" id="TIGR00685">
    <property type="entry name" value="T6PP"/>
    <property type="match status" value="1"/>
</dbReference>
<evidence type="ECO:0000313" key="2">
    <source>
        <dbReference type="EMBL" id="GAJ12299.1"/>
    </source>
</evidence>
<gene>
    <name evidence="2" type="ORF">S12H4_52978</name>
</gene>
<protein>
    <recommendedName>
        <fullName evidence="3">Trehalose-phosphatase</fullName>
    </recommendedName>
</protein>
<dbReference type="Pfam" id="PF02358">
    <property type="entry name" value="Trehalose_PPase"/>
    <property type="match status" value="1"/>
</dbReference>
<reference evidence="2" key="1">
    <citation type="journal article" date="2014" name="Front. Microbiol.">
        <title>High frequency of phylogenetically diverse reductive dehalogenase-homologous genes in deep subseafloor sedimentary metagenomes.</title>
        <authorList>
            <person name="Kawai M."/>
            <person name="Futagami T."/>
            <person name="Toyoda A."/>
            <person name="Takaki Y."/>
            <person name="Nishi S."/>
            <person name="Hori S."/>
            <person name="Arai W."/>
            <person name="Tsubouchi T."/>
            <person name="Morono Y."/>
            <person name="Uchiyama I."/>
            <person name="Ito T."/>
            <person name="Fujiyama A."/>
            <person name="Inagaki F."/>
            <person name="Takami H."/>
        </authorList>
    </citation>
    <scope>NUCLEOTIDE SEQUENCE</scope>
    <source>
        <strain evidence="2">Expedition CK06-06</strain>
    </source>
</reference>
<dbReference type="SUPFAM" id="SSF56784">
    <property type="entry name" value="HAD-like"/>
    <property type="match status" value="1"/>
</dbReference>
<dbReference type="InterPro" id="IPR044651">
    <property type="entry name" value="OTSB-like"/>
</dbReference>
<dbReference type="PANTHER" id="PTHR43768">
    <property type="entry name" value="TREHALOSE 6-PHOSPHATE PHOSPHATASE"/>
    <property type="match status" value="1"/>
</dbReference>
<dbReference type="InterPro" id="IPR023214">
    <property type="entry name" value="HAD_sf"/>
</dbReference>
<dbReference type="EMBL" id="BARW01033677">
    <property type="protein sequence ID" value="GAJ12299.1"/>
    <property type="molecule type" value="Genomic_DNA"/>
</dbReference>
<dbReference type="InterPro" id="IPR036412">
    <property type="entry name" value="HAD-like_sf"/>
</dbReference>
<dbReference type="GO" id="GO:0004805">
    <property type="term" value="F:trehalose-phosphatase activity"/>
    <property type="evidence" value="ECO:0007669"/>
    <property type="project" value="InterPro"/>
</dbReference>
<proteinExistence type="predicted"/>
<keyword evidence="1" id="KW-0378">Hydrolase</keyword>
<sequence>MPYVLSHLDVIKEALKRSPFGLITDIDGTISPTAPTPQEAQVSPLCHQYLSALCNQLALVAAISGRPAAEAKNMINIDGMVYIGNHGLERWSEGHSEFIKDAQDYPPVIEAVTKELSLLLSIEGLSIENKGVTATIHYRPCRDRHW</sequence>
<dbReference type="AlphaFoldDB" id="X1U473"/>
<evidence type="ECO:0008006" key="3">
    <source>
        <dbReference type="Google" id="ProtNLM"/>
    </source>
</evidence>
<comment type="caution">
    <text evidence="2">The sequence shown here is derived from an EMBL/GenBank/DDBJ whole genome shotgun (WGS) entry which is preliminary data.</text>
</comment>